<feature type="region of interest" description="Disordered" evidence="1">
    <location>
        <begin position="34"/>
        <end position="53"/>
    </location>
</feature>
<protein>
    <recommendedName>
        <fullName evidence="2">Beta-ketoacyl synthase-like N-terminal domain-containing protein</fullName>
    </recommendedName>
</protein>
<comment type="caution">
    <text evidence="3">The sequence shown here is derived from an EMBL/GenBank/DDBJ whole genome shotgun (WGS) entry which is preliminary data.</text>
</comment>
<evidence type="ECO:0000259" key="2">
    <source>
        <dbReference type="Pfam" id="PF00109"/>
    </source>
</evidence>
<evidence type="ECO:0000313" key="3">
    <source>
        <dbReference type="EMBL" id="NEW48394.1"/>
    </source>
</evidence>
<dbReference type="Gene3D" id="3.40.47.10">
    <property type="match status" value="1"/>
</dbReference>
<dbReference type="GO" id="GO:0016746">
    <property type="term" value="F:acyltransferase activity"/>
    <property type="evidence" value="ECO:0007669"/>
    <property type="project" value="InterPro"/>
</dbReference>
<accession>A0A6P1DGW1</accession>
<dbReference type="Pfam" id="PF00109">
    <property type="entry name" value="ketoacyl-synt"/>
    <property type="match status" value="1"/>
</dbReference>
<dbReference type="Proteomes" id="UP000468928">
    <property type="component" value="Unassembled WGS sequence"/>
</dbReference>
<reference evidence="3 4" key="1">
    <citation type="submission" date="2020-01" db="EMBL/GenBank/DDBJ databases">
        <title>Genetics and antimicrobial susceptibilities of Nocardia species isolated from the soil; a comparison with species isolated from humans.</title>
        <authorList>
            <person name="Carrasco G."/>
            <person name="Monzon S."/>
            <person name="Sansegundo M."/>
            <person name="Garcia E."/>
            <person name="Garrido N."/>
            <person name="Medina M.J."/>
            <person name="Villalon P."/>
            <person name="Ramirez-Arocha A.C."/>
            <person name="Jimenez P."/>
            <person name="Cuesta I."/>
            <person name="Valdezate S."/>
        </authorList>
    </citation>
    <scope>NUCLEOTIDE SEQUENCE [LARGE SCALE GENOMIC DNA]</scope>
    <source>
        <strain evidence="3 4">CNM20110639</strain>
    </source>
</reference>
<dbReference type="EMBL" id="JAAGUZ010000262">
    <property type="protein sequence ID" value="NEW48394.1"/>
    <property type="molecule type" value="Genomic_DNA"/>
</dbReference>
<organism evidence="3 4">
    <name type="scientific">Nocardia cyriacigeorgica</name>
    <dbReference type="NCBI Taxonomy" id="135487"/>
    <lineage>
        <taxon>Bacteria</taxon>
        <taxon>Bacillati</taxon>
        <taxon>Actinomycetota</taxon>
        <taxon>Actinomycetes</taxon>
        <taxon>Mycobacteriales</taxon>
        <taxon>Nocardiaceae</taxon>
        <taxon>Nocardia</taxon>
    </lineage>
</organism>
<feature type="domain" description="Beta-ketoacyl synthase-like N-terminal" evidence="2">
    <location>
        <begin position="6"/>
        <end position="41"/>
    </location>
</feature>
<evidence type="ECO:0000313" key="4">
    <source>
        <dbReference type="Proteomes" id="UP000468928"/>
    </source>
</evidence>
<feature type="non-terminal residue" evidence="3">
    <location>
        <position position="1"/>
    </location>
</feature>
<dbReference type="InterPro" id="IPR014030">
    <property type="entry name" value="Ketoacyl_synth_N"/>
</dbReference>
<dbReference type="SUPFAM" id="SSF53901">
    <property type="entry name" value="Thiolase-like"/>
    <property type="match status" value="1"/>
</dbReference>
<dbReference type="InterPro" id="IPR016039">
    <property type="entry name" value="Thiolase-like"/>
</dbReference>
<dbReference type="AlphaFoldDB" id="A0A6P1DGW1"/>
<sequence length="53" mass="5504">DPAVPFAVVGGVNLTLLPHTTDYLAEAGFLSPEGRCAPFDRPPEPTAEPVISA</sequence>
<gene>
    <name evidence="3" type="ORF">GV789_28960</name>
</gene>
<proteinExistence type="predicted"/>
<name>A0A6P1DGW1_9NOCA</name>
<evidence type="ECO:0000256" key="1">
    <source>
        <dbReference type="SAM" id="MobiDB-lite"/>
    </source>
</evidence>